<dbReference type="PROSITE" id="PS50293">
    <property type="entry name" value="TPR_REGION"/>
    <property type="match status" value="1"/>
</dbReference>
<dbReference type="PANTHER" id="PTHR34220">
    <property type="entry name" value="SENSOR HISTIDINE KINASE YPDA"/>
    <property type="match status" value="1"/>
</dbReference>
<keyword evidence="1" id="KW-0802">TPR repeat</keyword>
<dbReference type="Pfam" id="PF14938">
    <property type="entry name" value="SNAP"/>
    <property type="match status" value="1"/>
</dbReference>
<keyword evidence="5" id="KW-1185">Reference proteome</keyword>
<dbReference type="InterPro" id="IPR050640">
    <property type="entry name" value="Bact_2-comp_sensor_kinase"/>
</dbReference>
<accession>A0A7L8ACR5</accession>
<name>A0A7L8ACR5_9FLAO</name>
<evidence type="ECO:0000313" key="4">
    <source>
        <dbReference type="EMBL" id="QOD59724.1"/>
    </source>
</evidence>
<keyword evidence="2" id="KW-0472">Membrane</keyword>
<dbReference type="InterPro" id="IPR010559">
    <property type="entry name" value="Sig_transdc_His_kin_internal"/>
</dbReference>
<dbReference type="InterPro" id="IPR036890">
    <property type="entry name" value="HATPase_C_sf"/>
</dbReference>
<dbReference type="EMBL" id="CP061813">
    <property type="protein sequence ID" value="QOD59724.1"/>
    <property type="molecule type" value="Genomic_DNA"/>
</dbReference>
<evidence type="ECO:0000259" key="3">
    <source>
        <dbReference type="Pfam" id="PF06580"/>
    </source>
</evidence>
<feature type="transmembrane region" description="Helical" evidence="2">
    <location>
        <begin position="357"/>
        <end position="376"/>
    </location>
</feature>
<dbReference type="PANTHER" id="PTHR34220:SF7">
    <property type="entry name" value="SENSOR HISTIDINE KINASE YPDA"/>
    <property type="match status" value="1"/>
</dbReference>
<evidence type="ECO:0000256" key="2">
    <source>
        <dbReference type="SAM" id="Phobius"/>
    </source>
</evidence>
<sequence length="617" mass="71455">MAKLTEMTKYYRRGNPVVHLHFIKKALKHSEKINDKEKNAVAIRELAVYYTKTNQLDSAMQQSKKAMRAFEEIDHKMGICISKSSMAAIYQMRGDYVNAIKYYNDVASFLETQGDQKKMQALQIKSNIAVLYSKMDNSEKADFYWESIYNDSLAKKNKTLLGDISLNLSISKWKQGDFNKSILYGLDAEKLNKRPRSLAKIYLSLGTAYSKNKNYKESFKYFNKSLEIRKQLNDSLGIQETYQNIAYSLKDQGRLKDAEKYFLSSNNFIEKSGDIATLQKSYQGLSELYQESNNFKKSLEYYKKEMVLKDSLIGIEKLKTFSDLEVKYETEKTKREKEVAEKQVAITQLESQKNRNLFLGSLIIGGLILLASLFYFSRLKAKKRAELISIELKETQKRLAIEKQYKDSELKALKAQMNPHFIFNALNSIQEYIVLNQKNLASDYLAKFADLIRNYLHFSDTGYITIPEEVHNLNLYLELEKLRFEEQLTYTFQVDEKANSETIKIPTMLIQPYVENALKHGLLHKKENRVLTISISKYSDKIIECIIEDNGIGREKSKSINQKREQQHKSFALKATTERLDLLNYGREKKIGVTILDLKENNTATGTKVILKIPILT</sequence>
<dbReference type="InterPro" id="IPR019734">
    <property type="entry name" value="TPR_rpt"/>
</dbReference>
<dbReference type="RefSeq" id="WP_176397506.1">
    <property type="nucleotide sequence ID" value="NZ_CP061813.1"/>
</dbReference>
<organism evidence="4 5">
    <name type="scientific">Polaribacter haliotis</name>
    <dbReference type="NCBI Taxonomy" id="1888915"/>
    <lineage>
        <taxon>Bacteria</taxon>
        <taxon>Pseudomonadati</taxon>
        <taxon>Bacteroidota</taxon>
        <taxon>Flavobacteriia</taxon>
        <taxon>Flavobacteriales</taxon>
        <taxon>Flavobacteriaceae</taxon>
    </lineage>
</organism>
<dbReference type="AlphaFoldDB" id="A0A7L8ACR5"/>
<feature type="repeat" description="TPR" evidence="1">
    <location>
        <begin position="199"/>
        <end position="232"/>
    </location>
</feature>
<dbReference type="SMART" id="SM00028">
    <property type="entry name" value="TPR"/>
    <property type="match status" value="6"/>
</dbReference>
<dbReference type="Gene3D" id="3.30.565.10">
    <property type="entry name" value="Histidine kinase-like ATPase, C-terminal domain"/>
    <property type="match status" value="1"/>
</dbReference>
<dbReference type="SUPFAM" id="SSF48452">
    <property type="entry name" value="TPR-like"/>
    <property type="match status" value="2"/>
</dbReference>
<dbReference type="Proteomes" id="UP000516764">
    <property type="component" value="Chromosome"/>
</dbReference>
<dbReference type="GO" id="GO:0016020">
    <property type="term" value="C:membrane"/>
    <property type="evidence" value="ECO:0007669"/>
    <property type="project" value="InterPro"/>
</dbReference>
<dbReference type="PROSITE" id="PS50005">
    <property type="entry name" value="TPR"/>
    <property type="match status" value="1"/>
</dbReference>
<gene>
    <name evidence="4" type="ORF">H9I45_10195</name>
</gene>
<keyword evidence="2" id="KW-1133">Transmembrane helix</keyword>
<dbReference type="SUPFAM" id="SSF55874">
    <property type="entry name" value="ATPase domain of HSP90 chaperone/DNA topoisomerase II/histidine kinase"/>
    <property type="match status" value="1"/>
</dbReference>
<dbReference type="KEGG" id="phal:H9I45_10195"/>
<keyword evidence="2" id="KW-0812">Transmembrane</keyword>
<feature type="domain" description="Signal transduction histidine kinase internal region" evidence="3">
    <location>
        <begin position="408"/>
        <end position="488"/>
    </location>
</feature>
<reference evidence="4 5" key="1">
    <citation type="journal article" date="2016" name="Int. J. Syst. Evol. Microbiol.">
        <title>Polaribacter haliotis sp. nov., isolated from the gut of abalone Haliotis discus hannai.</title>
        <authorList>
            <person name="Kim Y.O."/>
            <person name="Park I.S."/>
            <person name="Park S."/>
            <person name="Nam B.H."/>
            <person name="Park J.M."/>
            <person name="Kim D.G."/>
            <person name="Yoon J.H."/>
        </authorList>
    </citation>
    <scope>NUCLEOTIDE SEQUENCE [LARGE SCALE GENOMIC DNA]</scope>
    <source>
        <strain evidence="4 5">KCTC 52418</strain>
    </source>
</reference>
<dbReference type="GO" id="GO:0000155">
    <property type="term" value="F:phosphorelay sensor kinase activity"/>
    <property type="evidence" value="ECO:0007669"/>
    <property type="project" value="InterPro"/>
</dbReference>
<evidence type="ECO:0000256" key="1">
    <source>
        <dbReference type="PROSITE-ProRule" id="PRU00339"/>
    </source>
</evidence>
<evidence type="ECO:0000313" key="5">
    <source>
        <dbReference type="Proteomes" id="UP000516764"/>
    </source>
</evidence>
<dbReference type="Pfam" id="PF13424">
    <property type="entry name" value="TPR_12"/>
    <property type="match status" value="1"/>
</dbReference>
<proteinExistence type="predicted"/>
<protein>
    <submittedName>
        <fullName evidence="4">Tetratricopeptide repeat protein</fullName>
    </submittedName>
</protein>
<dbReference type="Gene3D" id="1.25.40.10">
    <property type="entry name" value="Tetratricopeptide repeat domain"/>
    <property type="match status" value="2"/>
</dbReference>
<dbReference type="InterPro" id="IPR011990">
    <property type="entry name" value="TPR-like_helical_dom_sf"/>
</dbReference>
<dbReference type="Pfam" id="PF06580">
    <property type="entry name" value="His_kinase"/>
    <property type="match status" value="1"/>
</dbReference>